<dbReference type="InterPro" id="IPR032675">
    <property type="entry name" value="LRR_dom_sf"/>
</dbReference>
<accession>A0A7R9ESB5</accession>
<gene>
    <name evidence="1" type="ORF">TBIB3V08_LOCUS2972</name>
</gene>
<dbReference type="EMBL" id="OD564983">
    <property type="protein sequence ID" value="CAD7440460.1"/>
    <property type="molecule type" value="Genomic_DNA"/>
</dbReference>
<protein>
    <recommendedName>
        <fullName evidence="2">F-box/LRR-repeat protein</fullName>
    </recommendedName>
</protein>
<sequence>MAQVMSVLNRFALVPKMLGPCGAGTLQPLLCRLCLNCPQLTELVLKDSVKGSDTMAFIGKTCHRLRLLDITGSRVVCSDLIRLCVRSPHRALQDFTANSTEQNVYDYDLNPLCQTLEIVLLENTRVKIKGGVFVMKAMPNLESLGNFLYTAAALKKIYGLRGKPKPCFKLKKAFYRGPSTAKLQVLANCCPLLESLYFGSNEVRRICPRILSTFKMLRSLALENIYHTDLMEALKYTPHLIELEVYSSVDFGIVGQFCPLLEKLKVGKEPLRAVTLPSDDTKLYSRLQDLKITVPISLECGALFMSRATQLRNVEITKIRDVTDGLFEEWLRLNPLEHLESLMLRYVELTRDSVNLLLSRCPRLTRLGELGGWDIRSWECRRLKDLILRENYALHLVLYTRTSLNIGDIISDNVNSEESGMEWD</sequence>
<dbReference type="Gene3D" id="3.80.10.10">
    <property type="entry name" value="Ribonuclease Inhibitor"/>
    <property type="match status" value="1"/>
</dbReference>
<evidence type="ECO:0000313" key="1">
    <source>
        <dbReference type="EMBL" id="CAD7440460.1"/>
    </source>
</evidence>
<dbReference type="PANTHER" id="PTHR38926:SF5">
    <property type="entry name" value="F-BOX AND LEUCINE-RICH REPEAT PROTEIN 6"/>
    <property type="match status" value="1"/>
</dbReference>
<evidence type="ECO:0008006" key="2">
    <source>
        <dbReference type="Google" id="ProtNLM"/>
    </source>
</evidence>
<reference evidence="1" key="1">
    <citation type="submission" date="2020-11" db="EMBL/GenBank/DDBJ databases">
        <authorList>
            <person name="Tran Van P."/>
        </authorList>
    </citation>
    <scope>NUCLEOTIDE SEQUENCE</scope>
</reference>
<organism evidence="1">
    <name type="scientific">Timema bartmani</name>
    <dbReference type="NCBI Taxonomy" id="61472"/>
    <lineage>
        <taxon>Eukaryota</taxon>
        <taxon>Metazoa</taxon>
        <taxon>Ecdysozoa</taxon>
        <taxon>Arthropoda</taxon>
        <taxon>Hexapoda</taxon>
        <taxon>Insecta</taxon>
        <taxon>Pterygota</taxon>
        <taxon>Neoptera</taxon>
        <taxon>Polyneoptera</taxon>
        <taxon>Phasmatodea</taxon>
        <taxon>Timematodea</taxon>
        <taxon>Timematoidea</taxon>
        <taxon>Timematidae</taxon>
        <taxon>Timema</taxon>
    </lineage>
</organism>
<name>A0A7R9ESB5_9NEOP</name>
<dbReference type="SUPFAM" id="SSF52047">
    <property type="entry name" value="RNI-like"/>
    <property type="match status" value="1"/>
</dbReference>
<proteinExistence type="predicted"/>
<dbReference type="AlphaFoldDB" id="A0A7R9ESB5"/>
<dbReference type="PANTHER" id="PTHR38926">
    <property type="entry name" value="F-BOX DOMAIN CONTAINING PROTEIN, EXPRESSED"/>
    <property type="match status" value="1"/>
</dbReference>